<sequence length="155" mass="17762">MYLDEAIYNIVVNEAKEIKSFVGRKLKCMKDNANCTLAVKGEVVEVVHQDDDVLTISKPMNGINGMKIHTSMIGKEFKLLKKKGKKDTIVEAIVDKFKDRSDVGIKKYNTTLDREDLTTEQWIDHAIEEAMDMILYLERLKRDVTNIKKAVRDGK</sequence>
<keyword evidence="2" id="KW-1185">Reference proteome</keyword>
<accession>A0A7D5JVP9</accession>
<evidence type="ECO:0000313" key="2">
    <source>
        <dbReference type="Proteomes" id="UP000510645"/>
    </source>
</evidence>
<name>A0A7D5JVP9_9CAUD</name>
<reference evidence="1 2" key="1">
    <citation type="submission" date="2020-05" db="EMBL/GenBank/DDBJ databases">
        <title>Genomics and ecology of novel Flavobacterium phages from the Baltic Sea.</title>
        <authorList>
            <person name="Hoetzinger M."/>
            <person name="Nilsson E."/>
            <person name="Holmfeldt K."/>
        </authorList>
    </citation>
    <scope>NUCLEOTIDE SEQUENCE [LARGE SCALE GENOMIC DNA]</scope>
</reference>
<dbReference type="Proteomes" id="UP000510645">
    <property type="component" value="Segment"/>
</dbReference>
<protein>
    <submittedName>
        <fullName evidence="1">ABC-type histidine transport system, ATPase component</fullName>
    </submittedName>
</protein>
<gene>
    <name evidence="1" type="ORF">elemo79Aphanotate_22</name>
</gene>
<evidence type="ECO:0000313" key="1">
    <source>
        <dbReference type="EMBL" id="QLF85216.1"/>
    </source>
</evidence>
<organism evidence="1 2">
    <name type="scientific">Flavobacterium phage vB_FspP_elemoA_7-9A</name>
    <dbReference type="NCBI Taxonomy" id="2743781"/>
    <lineage>
        <taxon>Viruses</taxon>
        <taxon>Duplodnaviria</taxon>
        <taxon>Heunggongvirae</taxon>
        <taxon>Uroviricota</taxon>
        <taxon>Caudoviricetes</taxon>
        <taxon>Elemovirus</taxon>
        <taxon>Elemovirus elemoA</taxon>
    </lineage>
</organism>
<dbReference type="EMBL" id="MT497017">
    <property type="protein sequence ID" value="QLF85216.1"/>
    <property type="molecule type" value="Genomic_DNA"/>
</dbReference>
<proteinExistence type="predicted"/>